<evidence type="ECO:0000256" key="1">
    <source>
        <dbReference type="SAM" id="SignalP"/>
    </source>
</evidence>
<evidence type="ECO:0008006" key="4">
    <source>
        <dbReference type="Google" id="ProtNLM"/>
    </source>
</evidence>
<gene>
    <name evidence="2" type="ORF">OCH7691_02199</name>
</gene>
<protein>
    <recommendedName>
        <fullName evidence="4">DUF4864 domain-containing protein</fullName>
    </recommendedName>
</protein>
<feature type="signal peptide" evidence="1">
    <location>
        <begin position="1"/>
        <end position="24"/>
    </location>
</feature>
<dbReference type="RefSeq" id="WP_217807902.1">
    <property type="nucleotide sequence ID" value="NZ_FWFR01000001.1"/>
</dbReference>
<keyword evidence="1" id="KW-0732">Signal</keyword>
<organism evidence="2 3">
    <name type="scientific">Oceanibacterium hippocampi</name>
    <dbReference type="NCBI Taxonomy" id="745714"/>
    <lineage>
        <taxon>Bacteria</taxon>
        <taxon>Pseudomonadati</taxon>
        <taxon>Pseudomonadota</taxon>
        <taxon>Alphaproteobacteria</taxon>
        <taxon>Sneathiellales</taxon>
        <taxon>Sneathiellaceae</taxon>
        <taxon>Oceanibacterium</taxon>
    </lineage>
</organism>
<evidence type="ECO:0000313" key="2">
    <source>
        <dbReference type="EMBL" id="SLN50082.1"/>
    </source>
</evidence>
<accession>A0A1Y5T1N7</accession>
<dbReference type="InterPro" id="IPR032710">
    <property type="entry name" value="NTF2-like_dom_sf"/>
</dbReference>
<dbReference type="InParanoid" id="A0A1Y5T1N7"/>
<proteinExistence type="predicted"/>
<sequence>MLKASLMFALVLVLAVQKPAGSLAAEAGAVAVSETDRTAIHAVITRQLEAFRVDDGETAFAQAAPKIRSIFQTVGNFMAMVRGGYPPVYRSRDYDFRGIEVINGTIVQKVLVVGADGAVVLAIYEMERQADGRWLINGCVLVEAQEEAV</sequence>
<dbReference type="Pfam" id="PF16156">
    <property type="entry name" value="DUF4864"/>
    <property type="match status" value="1"/>
</dbReference>
<reference evidence="2 3" key="1">
    <citation type="submission" date="2017-03" db="EMBL/GenBank/DDBJ databases">
        <authorList>
            <person name="Afonso C.L."/>
            <person name="Miller P.J."/>
            <person name="Scott M.A."/>
            <person name="Spackman E."/>
            <person name="Goraichik I."/>
            <person name="Dimitrov K.M."/>
            <person name="Suarez D.L."/>
            <person name="Swayne D.E."/>
        </authorList>
    </citation>
    <scope>NUCLEOTIDE SEQUENCE [LARGE SCALE GENOMIC DNA]</scope>
    <source>
        <strain evidence="2 3">CECT 7691</strain>
    </source>
</reference>
<feature type="chain" id="PRO_5011000352" description="DUF4864 domain-containing protein" evidence="1">
    <location>
        <begin position="25"/>
        <end position="149"/>
    </location>
</feature>
<dbReference type="InterPro" id="IPR032347">
    <property type="entry name" value="DUF4864"/>
</dbReference>
<dbReference type="Proteomes" id="UP000193200">
    <property type="component" value="Unassembled WGS sequence"/>
</dbReference>
<name>A0A1Y5T1N7_9PROT</name>
<dbReference type="AlphaFoldDB" id="A0A1Y5T1N7"/>
<dbReference type="SUPFAM" id="SSF54427">
    <property type="entry name" value="NTF2-like"/>
    <property type="match status" value="1"/>
</dbReference>
<dbReference type="EMBL" id="FWFR01000001">
    <property type="protein sequence ID" value="SLN50082.1"/>
    <property type="molecule type" value="Genomic_DNA"/>
</dbReference>
<keyword evidence="3" id="KW-1185">Reference proteome</keyword>
<evidence type="ECO:0000313" key="3">
    <source>
        <dbReference type="Proteomes" id="UP000193200"/>
    </source>
</evidence>